<feature type="transmembrane region" description="Helical" evidence="7">
    <location>
        <begin position="53"/>
        <end position="74"/>
    </location>
</feature>
<evidence type="ECO:0000256" key="5">
    <source>
        <dbReference type="ARBA" id="ARBA00022989"/>
    </source>
</evidence>
<keyword evidence="10" id="KW-1185">Reference proteome</keyword>
<dbReference type="GO" id="GO:0016780">
    <property type="term" value="F:phosphotransferase activity, for other substituted phosphate groups"/>
    <property type="evidence" value="ECO:0007669"/>
    <property type="project" value="TreeGrafter"/>
</dbReference>
<comment type="similarity">
    <text evidence="2">Belongs to the bacterial sugar transferase family.</text>
</comment>
<comment type="subcellular location">
    <subcellularLocation>
        <location evidence="1">Membrane</location>
        <topology evidence="1">Multi-pass membrane protein</topology>
    </subcellularLocation>
</comment>
<evidence type="ECO:0000256" key="1">
    <source>
        <dbReference type="ARBA" id="ARBA00004141"/>
    </source>
</evidence>
<dbReference type="InterPro" id="IPR017475">
    <property type="entry name" value="EPS_sugar_tfrase"/>
</dbReference>
<feature type="transmembrane region" description="Helical" evidence="7">
    <location>
        <begin position="245"/>
        <end position="265"/>
    </location>
</feature>
<dbReference type="AlphaFoldDB" id="A0A1Q5ZYU5"/>
<evidence type="ECO:0000259" key="8">
    <source>
        <dbReference type="Pfam" id="PF02397"/>
    </source>
</evidence>
<organism evidence="9 10">
    <name type="scientific">Mucilaginibacter polytrichastri</name>
    <dbReference type="NCBI Taxonomy" id="1302689"/>
    <lineage>
        <taxon>Bacteria</taxon>
        <taxon>Pseudomonadati</taxon>
        <taxon>Bacteroidota</taxon>
        <taxon>Sphingobacteriia</taxon>
        <taxon>Sphingobacteriales</taxon>
        <taxon>Sphingobacteriaceae</taxon>
        <taxon>Mucilaginibacter</taxon>
    </lineage>
</organism>
<dbReference type="Pfam" id="PF13727">
    <property type="entry name" value="CoA_binding_3"/>
    <property type="match status" value="1"/>
</dbReference>
<evidence type="ECO:0000313" key="10">
    <source>
        <dbReference type="Proteomes" id="UP000186720"/>
    </source>
</evidence>
<dbReference type="PANTHER" id="PTHR30576">
    <property type="entry name" value="COLANIC BIOSYNTHESIS UDP-GLUCOSE LIPID CARRIER TRANSFERASE"/>
    <property type="match status" value="1"/>
</dbReference>
<name>A0A1Q5ZYU5_9SPHI</name>
<dbReference type="Proteomes" id="UP000186720">
    <property type="component" value="Unassembled WGS sequence"/>
</dbReference>
<dbReference type="Pfam" id="PF02397">
    <property type="entry name" value="Bac_transf"/>
    <property type="match status" value="1"/>
</dbReference>
<dbReference type="EMBL" id="MPPL01000001">
    <property type="protein sequence ID" value="OKS86933.1"/>
    <property type="molecule type" value="Genomic_DNA"/>
</dbReference>
<dbReference type="GO" id="GO:0016020">
    <property type="term" value="C:membrane"/>
    <property type="evidence" value="ECO:0007669"/>
    <property type="project" value="UniProtKB-SubCell"/>
</dbReference>
<protein>
    <recommendedName>
        <fullName evidence="8">Bacterial sugar transferase domain-containing protein</fullName>
    </recommendedName>
</protein>
<accession>A0A1Q5ZYU5</accession>
<evidence type="ECO:0000256" key="2">
    <source>
        <dbReference type="ARBA" id="ARBA00006464"/>
    </source>
</evidence>
<evidence type="ECO:0000313" key="9">
    <source>
        <dbReference type="EMBL" id="OKS86933.1"/>
    </source>
</evidence>
<feature type="transmembrane region" description="Helical" evidence="7">
    <location>
        <begin position="20"/>
        <end position="41"/>
    </location>
</feature>
<gene>
    <name evidence="9" type="ORF">RG47T_2391</name>
</gene>
<evidence type="ECO:0000256" key="3">
    <source>
        <dbReference type="ARBA" id="ARBA00022679"/>
    </source>
</evidence>
<evidence type="ECO:0000256" key="6">
    <source>
        <dbReference type="ARBA" id="ARBA00023136"/>
    </source>
</evidence>
<dbReference type="InterPro" id="IPR003362">
    <property type="entry name" value="Bact_transf"/>
</dbReference>
<dbReference type="PANTHER" id="PTHR30576:SF0">
    <property type="entry name" value="UNDECAPRENYL-PHOSPHATE N-ACETYLGALACTOSAMINYL 1-PHOSPHATE TRANSFERASE-RELATED"/>
    <property type="match status" value="1"/>
</dbReference>
<feature type="domain" description="Bacterial sugar transferase" evidence="8">
    <location>
        <begin position="240"/>
        <end position="422"/>
    </location>
</feature>
<dbReference type="NCBIfam" id="TIGR03025">
    <property type="entry name" value="EPS_sugtrans"/>
    <property type="match status" value="1"/>
</dbReference>
<evidence type="ECO:0000256" key="7">
    <source>
        <dbReference type="SAM" id="Phobius"/>
    </source>
</evidence>
<feature type="transmembrane region" description="Helical" evidence="7">
    <location>
        <begin position="86"/>
        <end position="109"/>
    </location>
</feature>
<evidence type="ECO:0000256" key="4">
    <source>
        <dbReference type="ARBA" id="ARBA00022692"/>
    </source>
</evidence>
<dbReference type="STRING" id="1302689.RG47T_2391"/>
<sequence length="427" mass="49869">MAINIANYIQFGTYQTNRSSSFVLILINLSWVLVSALSGSFKIKRPLSLRDNLNRFILTLIYHLLIIFAVFYFFKLFDFSRLLMLIGYGLFFGFVIVHRSAVFFCLDYIRKKGYNHRQIVIIGDEKIAERLLLSFSHHPEYGYDLSDFISEEHVHAMDENSLTQRLLNLQPNEIFICYKQLDNKLLSKLIKFGEDNFIKIKVVSDLILNNNAAELVNYSDLPVLQITSHPEIAMKIRILKRGFDVLFSTGVMIAGAPVFVVLYIATKVSSKGPVFYRQERIGRNLRPFYIYKFRSMYIDAEKFGPQLSSDHDPRITKWGRIIRRTRLDELPQFWNVFKGEMSVVGPRPERQHYIEQLVKRTPNYKKLLRVKPGITSIGQVYYGYAENVDQMRDRCRYDLLYLENISLNSDINIIFKTVKVMVQAKGK</sequence>
<proteinExistence type="inferred from homology"/>
<keyword evidence="5 7" id="KW-1133">Transmembrane helix</keyword>
<reference evidence="9 10" key="1">
    <citation type="submission" date="2016-11" db="EMBL/GenBank/DDBJ databases">
        <title>Whole Genome Sequencing of Mucilaginibacter polytrichastri RG4-7(T) isolated from the moss sample.</title>
        <authorList>
            <person name="Li Y."/>
        </authorList>
    </citation>
    <scope>NUCLEOTIDE SEQUENCE [LARGE SCALE GENOMIC DNA]</scope>
    <source>
        <strain evidence="9 10">RG4-7</strain>
    </source>
</reference>
<keyword evidence="6 7" id="KW-0472">Membrane</keyword>
<keyword evidence="4 7" id="KW-0812">Transmembrane</keyword>
<comment type="caution">
    <text evidence="9">The sequence shown here is derived from an EMBL/GenBank/DDBJ whole genome shotgun (WGS) entry which is preliminary data.</text>
</comment>
<keyword evidence="3" id="KW-0808">Transferase</keyword>